<dbReference type="Gene3D" id="1.25.40.10">
    <property type="entry name" value="Tetratricopeptide repeat domain"/>
    <property type="match status" value="2"/>
</dbReference>
<feature type="region of interest" description="Disordered" evidence="6">
    <location>
        <begin position="1"/>
        <end position="37"/>
    </location>
</feature>
<dbReference type="Pfam" id="PF01535">
    <property type="entry name" value="PPR"/>
    <property type="match status" value="1"/>
</dbReference>
<evidence type="ECO:0000256" key="3">
    <source>
        <dbReference type="ARBA" id="ARBA00044493"/>
    </source>
</evidence>
<dbReference type="AlphaFoldDB" id="A0A9W9G5A9"/>
<evidence type="ECO:0000313" key="7">
    <source>
        <dbReference type="EMBL" id="KAJ5112281.1"/>
    </source>
</evidence>
<dbReference type="InterPro" id="IPR002885">
    <property type="entry name" value="PPR_rpt"/>
</dbReference>
<reference evidence="7" key="2">
    <citation type="journal article" date="2023" name="IMA Fungus">
        <title>Comparative genomic study of the Penicillium genus elucidates a diverse pangenome and 15 lateral gene transfer events.</title>
        <authorList>
            <person name="Petersen C."/>
            <person name="Sorensen T."/>
            <person name="Nielsen M.R."/>
            <person name="Sondergaard T.E."/>
            <person name="Sorensen J.L."/>
            <person name="Fitzpatrick D.A."/>
            <person name="Frisvad J.C."/>
            <person name="Nielsen K.L."/>
        </authorList>
    </citation>
    <scope>NUCLEOTIDE SEQUENCE</scope>
    <source>
        <strain evidence="7">IBT 30761</strain>
    </source>
</reference>
<evidence type="ECO:0000313" key="8">
    <source>
        <dbReference type="Proteomes" id="UP001149074"/>
    </source>
</evidence>
<feature type="region of interest" description="Disordered" evidence="6">
    <location>
        <begin position="186"/>
        <end position="214"/>
    </location>
</feature>
<organism evidence="7 8">
    <name type="scientific">Penicillium argentinense</name>
    <dbReference type="NCBI Taxonomy" id="1131581"/>
    <lineage>
        <taxon>Eukaryota</taxon>
        <taxon>Fungi</taxon>
        <taxon>Dikarya</taxon>
        <taxon>Ascomycota</taxon>
        <taxon>Pezizomycotina</taxon>
        <taxon>Eurotiomycetes</taxon>
        <taxon>Eurotiomycetidae</taxon>
        <taxon>Eurotiales</taxon>
        <taxon>Aspergillaceae</taxon>
        <taxon>Penicillium</taxon>
    </lineage>
</organism>
<comment type="function">
    <text evidence="3">Regulates mitochondrial small subunit maturation by controlling 15S rRNA 5'-end processing. Localizes to the 5' precursor of the 15S rRNA in a position that is subsequently occupied by mS47 in the mature yeast mtSSU. Uses structure and sequence-specific RNA recognition, binding to a single-stranded region of the precursor and specifically recognizing bases -6 to -1. The exchange of Ccm1 for mS47 is coupled to the irreversible removal of precursor rRNA that is accompanied by conformational changes of the mitoribosomal proteins uS5m and mS26. These conformational changes signal completion of 5'-end rRNA processing through protection of the mature 5'-end of the 15S rRNA and stabilization of mS47. The removal of the 5' precursor together with the dissociation of Ccm1 may be catalyzed by the 5'-3' exoribonuclease Pet127. Involved in the specific removal of group I introns in mitochondrial encoded transcripts.</text>
</comment>
<comment type="similarity">
    <text evidence="1">Belongs to the CCM1 family.</text>
</comment>
<protein>
    <recommendedName>
        <fullName evidence="9">Pentatricopeptide repeat protein</fullName>
    </recommendedName>
</protein>
<feature type="repeat" description="PPR" evidence="5">
    <location>
        <begin position="457"/>
        <end position="491"/>
    </location>
</feature>
<feature type="compositionally biased region" description="Polar residues" evidence="6">
    <location>
        <begin position="114"/>
        <end position="135"/>
    </location>
</feature>
<dbReference type="PANTHER" id="PTHR47447:SF17">
    <property type="entry name" value="OS12G0638900 PROTEIN"/>
    <property type="match status" value="1"/>
</dbReference>
<evidence type="ECO:0000256" key="5">
    <source>
        <dbReference type="PROSITE-ProRule" id="PRU00708"/>
    </source>
</evidence>
<accession>A0A9W9G5A9</accession>
<evidence type="ECO:0000256" key="4">
    <source>
        <dbReference type="ARBA" id="ARBA00044511"/>
    </source>
</evidence>
<comment type="subunit">
    <text evidence="4">Binds to mitochondrial small subunit 15S rRNA.</text>
</comment>
<evidence type="ECO:0008006" key="9">
    <source>
        <dbReference type="Google" id="ProtNLM"/>
    </source>
</evidence>
<feature type="region of interest" description="Disordered" evidence="6">
    <location>
        <begin position="717"/>
        <end position="739"/>
    </location>
</feature>
<comment type="caution">
    <text evidence="7">The sequence shown here is derived from an EMBL/GenBank/DDBJ whole genome shotgun (WGS) entry which is preliminary data.</text>
</comment>
<dbReference type="Proteomes" id="UP001149074">
    <property type="component" value="Unassembled WGS sequence"/>
</dbReference>
<name>A0A9W9G5A9_9EURO</name>
<evidence type="ECO:0000256" key="6">
    <source>
        <dbReference type="SAM" id="MobiDB-lite"/>
    </source>
</evidence>
<dbReference type="GeneID" id="81351809"/>
<dbReference type="RefSeq" id="XP_056480054.1">
    <property type="nucleotide sequence ID" value="XM_056612830.1"/>
</dbReference>
<feature type="compositionally biased region" description="Pro residues" evidence="6">
    <location>
        <begin position="200"/>
        <end position="211"/>
    </location>
</feature>
<dbReference type="PROSITE" id="PS51375">
    <property type="entry name" value="PPR"/>
    <property type="match status" value="2"/>
</dbReference>
<sequence>MSHPNRFPSSPSLRGSSKQAANELHLTPMPRPKSSTSHVAARRFFSRRPHPSVASIADLFVGSLILAGYCHEHSPRARSLSMVSSRAPGRQFRNYHSGGFVDLQTPPAPKHSSWKNPGSSWPQLSQHQSRLSSATARAEHEYAIEEDTRRVLEKNDEKKDENASADSNSLEDTDKKLQATLWNHYFDADTPNPTSNPNDEPLPLPDEPPPMESHLSYDERRYLSTASLYRKILGEHFDWKEAVKLVLPNPQARRLAPGDPEIDTDSPSVAMLIASVHAKPKMSSQYLFGLYRQIPAPGVAKLPPRTRGYLLRQLANPPNRRSVDCRRYLALVEDMIACRLPMSLSMWTTAISFAGRASKRGHTKKRYLIRAIGLWQQMEHYAKITADDAVFNTLYDTAVKSGQFSIAERLDHERIKRGIPATRYGLIPKLNYYAEHRDLEGISNTFNEFIQSGNMVDTVVLNGLISAFLRAGDFQTAEGVYKRMLLAQMARKGDHSNVTGNSLSTQFEVYRATTKRVGRLLKLSHGLKDKLPGHHSAIQESLSLTPDTRTFHILLRHYAITTGRFEDVLRIVRDMERTYRVPPRHMIYNHLFEGFSLHGAAKKKIWTPERLRLTWFSYIRALHDSKHRHDALLEAREDTIFGDQIPSSTLVKLRKTAWDNPFADEMAEMEENNDSGAVDEQSPANEAQVELYMPLPSPVVEPSEDAQETLQERDARAFTKDHAHSSSPSQPSHPEKDVPEKEFNADEYLRTEFLLNSKHLDKDLQAPEREHATYLETRLENGVFIGRQTIIYILRAFGTCMGPHEVVEVWGQLEHLWDPIHRQAVDVAAVKEELDRQLEKYGMYL</sequence>
<evidence type="ECO:0000256" key="2">
    <source>
        <dbReference type="ARBA" id="ARBA00022737"/>
    </source>
</evidence>
<dbReference type="InterPro" id="IPR011990">
    <property type="entry name" value="TPR-like_helical_dom_sf"/>
</dbReference>
<feature type="region of interest" description="Disordered" evidence="6">
    <location>
        <begin position="95"/>
        <end position="172"/>
    </location>
</feature>
<dbReference type="NCBIfam" id="TIGR00756">
    <property type="entry name" value="PPR"/>
    <property type="match status" value="1"/>
</dbReference>
<keyword evidence="8" id="KW-1185">Reference proteome</keyword>
<dbReference type="EMBL" id="JAPQKI010000001">
    <property type="protein sequence ID" value="KAJ5112281.1"/>
    <property type="molecule type" value="Genomic_DNA"/>
</dbReference>
<proteinExistence type="inferred from homology"/>
<keyword evidence="2" id="KW-0677">Repeat</keyword>
<feature type="repeat" description="PPR" evidence="5">
    <location>
        <begin position="547"/>
        <end position="582"/>
    </location>
</feature>
<feature type="compositionally biased region" description="Polar residues" evidence="6">
    <location>
        <begin position="7"/>
        <end position="20"/>
    </location>
</feature>
<dbReference type="OrthoDB" id="1908178at2759"/>
<feature type="compositionally biased region" description="Basic and acidic residues" evidence="6">
    <location>
        <begin position="137"/>
        <end position="162"/>
    </location>
</feature>
<evidence type="ECO:0000256" key="1">
    <source>
        <dbReference type="ARBA" id="ARBA00006192"/>
    </source>
</evidence>
<gene>
    <name evidence="7" type="ORF">N7532_000326</name>
</gene>
<dbReference type="PANTHER" id="PTHR47447">
    <property type="entry name" value="OS03G0856100 PROTEIN"/>
    <property type="match status" value="1"/>
</dbReference>
<reference evidence="7" key="1">
    <citation type="submission" date="2022-11" db="EMBL/GenBank/DDBJ databases">
        <authorList>
            <person name="Petersen C."/>
        </authorList>
    </citation>
    <scope>NUCLEOTIDE SEQUENCE</scope>
    <source>
        <strain evidence="7">IBT 30761</strain>
    </source>
</reference>